<reference evidence="8 9" key="1">
    <citation type="submission" date="2017-10" db="EMBL/GenBank/DDBJ databases">
        <title>Two draft genome sequences of Pusillimonas sp. strains isolated from a nitrate- and radionuclide-contaminated groundwater in Russia.</title>
        <authorList>
            <person name="Grouzdev D.S."/>
            <person name="Tourova T.P."/>
            <person name="Goeva M.A."/>
            <person name="Babich T.L."/>
            <person name="Sokolova D.S."/>
            <person name="Abdullin R."/>
            <person name="Poltaraus A.B."/>
            <person name="Toshchakov S.V."/>
            <person name="Nazina T.N."/>
        </authorList>
    </citation>
    <scope>NUCLEOTIDE SEQUENCE [LARGE SCALE GENOMIC DNA]</scope>
    <source>
        <strain evidence="8 9">JR1/69-3-13</strain>
    </source>
</reference>
<evidence type="ECO:0000256" key="5">
    <source>
        <dbReference type="ARBA" id="ARBA00023004"/>
    </source>
</evidence>
<evidence type="ECO:0000256" key="2">
    <source>
        <dbReference type="ARBA" id="ARBA00022723"/>
    </source>
</evidence>
<dbReference type="SUPFAM" id="SSF55447">
    <property type="entry name" value="CO dehydrogenase flavoprotein C-terminal domain-like"/>
    <property type="match status" value="1"/>
</dbReference>
<dbReference type="Proteomes" id="UP000234190">
    <property type="component" value="Unassembled WGS sequence"/>
</dbReference>
<dbReference type="InterPro" id="IPR005107">
    <property type="entry name" value="CO_DH_flav_C"/>
</dbReference>
<dbReference type="InterPro" id="IPR012675">
    <property type="entry name" value="Beta-grasp_dom_sf"/>
</dbReference>
<dbReference type="Gene3D" id="3.30.390.50">
    <property type="entry name" value="CO dehydrogenase flavoprotein, C-terminal domain"/>
    <property type="match status" value="1"/>
</dbReference>
<dbReference type="InterPro" id="IPR012175">
    <property type="entry name" value="Xanth_DH_ssu_bac"/>
</dbReference>
<dbReference type="CDD" id="cd00207">
    <property type="entry name" value="fer2"/>
    <property type="match status" value="1"/>
</dbReference>
<evidence type="ECO:0000256" key="4">
    <source>
        <dbReference type="ARBA" id="ARBA00023002"/>
    </source>
</evidence>
<dbReference type="RefSeq" id="WP_102074703.1">
    <property type="nucleotide sequence ID" value="NZ_PDNW01000012.1"/>
</dbReference>
<evidence type="ECO:0000256" key="3">
    <source>
        <dbReference type="ARBA" id="ARBA00022827"/>
    </source>
</evidence>
<sequence>MGKRDTLRFYLNGHLHQVSPASVTQTVLEYLREHLRLTGTKEGCAEGDCGACTVTEASLAGNGQVAYSAVNACIRFLPTLDGKAIWTVEALSGANGLLHPVQQAMIDHHGSQCGFCTPGFVMSMYTMYQKGLRAPTREQVLEHLSGNLCRCTGYRPIIDAAQNMGSYPIAGADHDLVRRQLETLSAQCRDTLELETPGQHYIAPTTTFELAGLLQDNPHAILLAGGTDAGLWVTKQLKKLDSIIYLGNVAELTHIQRVAGQLKIGAAVLLNDGYEAIAAEYPEATELWKRFASMPIRNAGTLVGNVANGSPIGDSAPFLIAIGAHVVLRKGGHSRILALEDLYLDYRKQDRAPGEFIEALLVPLRIPGMQVATYKLSKRFDQDISAVCSAYALKLENGKVASLRIAHGGMAATARRALHTEQALLGRHWQEAPVRLGMVAMPQDYQPMTDMRASSAYRLKAAQNLLYRFYLESTGGVRTRV</sequence>
<dbReference type="SMART" id="SM01092">
    <property type="entry name" value="CO_deh_flav_C"/>
    <property type="match status" value="1"/>
</dbReference>
<organism evidence="8 9">
    <name type="scientific">Pollutimonas subterranea</name>
    <dbReference type="NCBI Taxonomy" id="2045210"/>
    <lineage>
        <taxon>Bacteria</taxon>
        <taxon>Pseudomonadati</taxon>
        <taxon>Pseudomonadota</taxon>
        <taxon>Betaproteobacteria</taxon>
        <taxon>Burkholderiales</taxon>
        <taxon>Alcaligenaceae</taxon>
        <taxon>Pollutimonas</taxon>
    </lineage>
</organism>
<dbReference type="SUPFAM" id="SSF47741">
    <property type="entry name" value="CO dehydrogenase ISP C-domain like"/>
    <property type="match status" value="1"/>
</dbReference>
<keyword evidence="5" id="KW-0408">Iron</keyword>
<dbReference type="InterPro" id="IPR016208">
    <property type="entry name" value="Ald_Oxase/xanthine_DH-like"/>
</dbReference>
<evidence type="ECO:0000259" key="7">
    <source>
        <dbReference type="PROSITE" id="PS51387"/>
    </source>
</evidence>
<dbReference type="EMBL" id="PDNW01000012">
    <property type="protein sequence ID" value="PLC49250.1"/>
    <property type="molecule type" value="Genomic_DNA"/>
</dbReference>
<dbReference type="PANTHER" id="PTHR45444">
    <property type="entry name" value="XANTHINE DEHYDROGENASE"/>
    <property type="match status" value="1"/>
</dbReference>
<dbReference type="PANTHER" id="PTHR45444:SF3">
    <property type="entry name" value="XANTHINE DEHYDROGENASE"/>
    <property type="match status" value="1"/>
</dbReference>
<dbReference type="InterPro" id="IPR016166">
    <property type="entry name" value="FAD-bd_PCMH"/>
</dbReference>
<dbReference type="Pfam" id="PF03450">
    <property type="entry name" value="CO_deh_flav_C"/>
    <property type="match status" value="1"/>
</dbReference>
<feature type="domain" description="2Fe-2S ferredoxin-type" evidence="6">
    <location>
        <begin position="5"/>
        <end position="91"/>
    </location>
</feature>
<dbReference type="InterPro" id="IPR002888">
    <property type="entry name" value="2Fe-2S-bd"/>
</dbReference>
<dbReference type="InterPro" id="IPR016167">
    <property type="entry name" value="FAD-bd_PCMH_sub1"/>
</dbReference>
<dbReference type="InterPro" id="IPR006058">
    <property type="entry name" value="2Fe2S_fd_BS"/>
</dbReference>
<protein>
    <submittedName>
        <fullName evidence="8">Xanthine dehydrogenase small subunit</fullName>
    </submittedName>
</protein>
<dbReference type="OrthoDB" id="9179439at2"/>
<dbReference type="PIRSF" id="PIRSF036557">
    <property type="entry name" value="XdhA_RC"/>
    <property type="match status" value="1"/>
</dbReference>
<keyword evidence="9" id="KW-1185">Reference proteome</keyword>
<dbReference type="GO" id="GO:0051537">
    <property type="term" value="F:2 iron, 2 sulfur cluster binding"/>
    <property type="evidence" value="ECO:0007669"/>
    <property type="project" value="InterPro"/>
</dbReference>
<keyword evidence="4" id="KW-0560">Oxidoreductase</keyword>
<keyword evidence="3" id="KW-0274">FAD</keyword>
<dbReference type="InterPro" id="IPR036010">
    <property type="entry name" value="2Fe-2S_ferredoxin-like_sf"/>
</dbReference>
<dbReference type="InterPro" id="IPR036318">
    <property type="entry name" value="FAD-bd_PCMH-like_sf"/>
</dbReference>
<dbReference type="Gene3D" id="3.30.43.10">
    <property type="entry name" value="Uridine Diphospho-n-acetylenolpyruvylglucosamine Reductase, domain 2"/>
    <property type="match status" value="1"/>
</dbReference>
<dbReference type="InterPro" id="IPR036683">
    <property type="entry name" value="CO_DH_flav_C_dom_sf"/>
</dbReference>
<dbReference type="NCBIfam" id="TIGR02963">
    <property type="entry name" value="xanthine_xdhA"/>
    <property type="match status" value="1"/>
</dbReference>
<proteinExistence type="predicted"/>
<dbReference type="InterPro" id="IPR001041">
    <property type="entry name" value="2Fe-2S_ferredoxin-type"/>
</dbReference>
<dbReference type="AlphaFoldDB" id="A0A2N4U2K3"/>
<dbReference type="GO" id="GO:0071949">
    <property type="term" value="F:FAD binding"/>
    <property type="evidence" value="ECO:0007669"/>
    <property type="project" value="InterPro"/>
</dbReference>
<dbReference type="InterPro" id="IPR002346">
    <property type="entry name" value="Mopterin_DH_FAD-bd"/>
</dbReference>
<evidence type="ECO:0000313" key="9">
    <source>
        <dbReference type="Proteomes" id="UP000234190"/>
    </source>
</evidence>
<accession>A0A2N4U2K3</accession>
<dbReference type="GO" id="GO:0005506">
    <property type="term" value="F:iron ion binding"/>
    <property type="evidence" value="ECO:0007669"/>
    <property type="project" value="InterPro"/>
</dbReference>
<evidence type="ECO:0000256" key="1">
    <source>
        <dbReference type="ARBA" id="ARBA00022630"/>
    </source>
</evidence>
<dbReference type="InterPro" id="IPR036884">
    <property type="entry name" value="2Fe-2S-bd_dom_sf"/>
</dbReference>
<dbReference type="Pfam" id="PF01799">
    <property type="entry name" value="Fer2_2"/>
    <property type="match status" value="1"/>
</dbReference>
<keyword evidence="2" id="KW-0479">Metal-binding</keyword>
<feature type="domain" description="FAD-binding PCMH-type" evidence="7">
    <location>
        <begin position="194"/>
        <end position="367"/>
    </location>
</feature>
<evidence type="ECO:0000313" key="8">
    <source>
        <dbReference type="EMBL" id="PLC49250.1"/>
    </source>
</evidence>
<dbReference type="Gene3D" id="3.30.465.10">
    <property type="match status" value="1"/>
</dbReference>
<evidence type="ECO:0000259" key="6">
    <source>
        <dbReference type="PROSITE" id="PS51085"/>
    </source>
</evidence>
<dbReference type="Gene3D" id="1.10.150.120">
    <property type="entry name" value="[2Fe-2S]-binding domain"/>
    <property type="match status" value="1"/>
</dbReference>
<comment type="caution">
    <text evidence="8">The sequence shown here is derived from an EMBL/GenBank/DDBJ whole genome shotgun (WGS) entry which is preliminary data.</text>
</comment>
<dbReference type="PROSITE" id="PS51387">
    <property type="entry name" value="FAD_PCMH"/>
    <property type="match status" value="1"/>
</dbReference>
<dbReference type="GO" id="GO:0004854">
    <property type="term" value="F:xanthine dehydrogenase activity"/>
    <property type="evidence" value="ECO:0007669"/>
    <property type="project" value="InterPro"/>
</dbReference>
<name>A0A2N4U2K3_9BURK</name>
<dbReference type="InterPro" id="IPR016169">
    <property type="entry name" value="FAD-bd_PCMH_sub2"/>
</dbReference>
<dbReference type="SUPFAM" id="SSF56176">
    <property type="entry name" value="FAD-binding/transporter-associated domain-like"/>
    <property type="match status" value="1"/>
</dbReference>
<dbReference type="PROSITE" id="PS51085">
    <property type="entry name" value="2FE2S_FER_2"/>
    <property type="match status" value="1"/>
</dbReference>
<gene>
    <name evidence="8" type="primary">xdhA</name>
    <name evidence="8" type="ORF">CR159_14150</name>
</gene>
<dbReference type="InterPro" id="IPR014307">
    <property type="entry name" value="Xanthine_DH_ssu"/>
</dbReference>
<dbReference type="Gene3D" id="3.10.20.30">
    <property type="match status" value="1"/>
</dbReference>
<dbReference type="PROSITE" id="PS00197">
    <property type="entry name" value="2FE2S_FER_1"/>
    <property type="match status" value="1"/>
</dbReference>
<keyword evidence="1" id="KW-0285">Flavoprotein</keyword>
<dbReference type="Pfam" id="PF00941">
    <property type="entry name" value="FAD_binding_5"/>
    <property type="match status" value="1"/>
</dbReference>
<dbReference type="Pfam" id="PF00111">
    <property type="entry name" value="Fer2"/>
    <property type="match status" value="1"/>
</dbReference>
<dbReference type="SUPFAM" id="SSF54292">
    <property type="entry name" value="2Fe-2S ferredoxin-like"/>
    <property type="match status" value="1"/>
</dbReference>